<dbReference type="Proteomes" id="UP001370758">
    <property type="component" value="Unassembled WGS sequence"/>
</dbReference>
<reference evidence="1 2" key="1">
    <citation type="submission" date="2023-08" db="EMBL/GenBank/DDBJ databases">
        <authorList>
            <person name="Palmer J.M."/>
        </authorList>
    </citation>
    <scope>NUCLEOTIDE SEQUENCE [LARGE SCALE GENOMIC DNA]</scope>
    <source>
        <strain evidence="1 2">TWF481</strain>
    </source>
</reference>
<evidence type="ECO:0008006" key="3">
    <source>
        <dbReference type="Google" id="ProtNLM"/>
    </source>
</evidence>
<evidence type="ECO:0000313" key="2">
    <source>
        <dbReference type="Proteomes" id="UP001370758"/>
    </source>
</evidence>
<comment type="caution">
    <text evidence="1">The sequence shown here is derived from an EMBL/GenBank/DDBJ whole genome shotgun (WGS) entry which is preliminary data.</text>
</comment>
<organism evidence="1 2">
    <name type="scientific">Arthrobotrys musiformis</name>
    <dbReference type="NCBI Taxonomy" id="47236"/>
    <lineage>
        <taxon>Eukaryota</taxon>
        <taxon>Fungi</taxon>
        <taxon>Dikarya</taxon>
        <taxon>Ascomycota</taxon>
        <taxon>Pezizomycotina</taxon>
        <taxon>Orbiliomycetes</taxon>
        <taxon>Orbiliales</taxon>
        <taxon>Orbiliaceae</taxon>
        <taxon>Arthrobotrys</taxon>
    </lineage>
</organism>
<evidence type="ECO:0000313" key="1">
    <source>
        <dbReference type="EMBL" id="KAK6498428.1"/>
    </source>
</evidence>
<dbReference type="AlphaFoldDB" id="A0AAV9VX25"/>
<accession>A0AAV9VX25</accession>
<gene>
    <name evidence="1" type="ORF">TWF481_011020</name>
</gene>
<dbReference type="EMBL" id="JAVHJL010000008">
    <property type="protein sequence ID" value="KAK6498428.1"/>
    <property type="molecule type" value="Genomic_DNA"/>
</dbReference>
<protein>
    <recommendedName>
        <fullName evidence="3">F-box domain-containing protein</fullName>
    </recommendedName>
</protein>
<keyword evidence="2" id="KW-1185">Reference proteome</keyword>
<sequence>MNPNYNAPPPPQLWRVFSPATQEAMPWCSGWESLAAGSLTCFLLNEIRAPAPGLDPFTGLDIPPIRHMPQPNCPLLALPPELLYNITDQLHFLPDILSLALTCNPFLSVCLQKLRVSLYDRMRGAWINTPLICLGSLTAVRADLPPQIQPLHDNIDLEKALDNSSSAYLLTYRPGSRRQTYYLFEKSHTLLKNYERLESNETLYGSIPISSEVRERNADRFPLDRILSTIPNLPNWTHRLVSRAVQLDNGTLRLYSPTANYVIRNLTKQQYLPFSAGGVLKGEIESVFFRSQIIPLDQAVTIVFLFLISWSSSIEGLEDEMVRKDATGVYGIWAGDCFDVCEAEQLDDGWKSVEDETLLSFRLFLPCMYRNMHGQNRWGEPNARTTTTSFSTFLY</sequence>
<proteinExistence type="predicted"/>
<name>A0AAV9VX25_9PEZI</name>